<evidence type="ECO:0000313" key="6">
    <source>
        <dbReference type="Proteomes" id="UP001063166"/>
    </source>
</evidence>
<evidence type="ECO:0000259" key="4">
    <source>
        <dbReference type="Pfam" id="PF25066"/>
    </source>
</evidence>
<comment type="similarity">
    <text evidence="1">Belongs to the VPS8 family.</text>
</comment>
<gene>
    <name evidence="5" type="ORF">LshimejAT787_0405080</name>
</gene>
<proteinExistence type="inferred from homology"/>
<protein>
    <submittedName>
        <fullName evidence="5">To vacuole</fullName>
    </submittedName>
</protein>
<dbReference type="Pfam" id="PF25066">
    <property type="entry name" value="TPR_VPS8_2"/>
    <property type="match status" value="1"/>
</dbReference>
<dbReference type="GO" id="GO:0006623">
    <property type="term" value="P:protein targeting to vacuole"/>
    <property type="evidence" value="ECO:0007669"/>
    <property type="project" value="InterPro"/>
</dbReference>
<feature type="domain" description="VPS8-like TPR-like repeats" evidence="4">
    <location>
        <begin position="1394"/>
        <end position="1525"/>
    </location>
</feature>
<accession>A0A9P3PLF0</accession>
<dbReference type="InterPro" id="IPR059070">
    <property type="entry name" value="TPR_VPS8_2"/>
</dbReference>
<evidence type="ECO:0000259" key="3">
    <source>
        <dbReference type="Pfam" id="PF12816"/>
    </source>
</evidence>
<organism evidence="5 6">
    <name type="scientific">Lyophyllum shimeji</name>
    <name type="common">Hon-shimeji</name>
    <name type="synonym">Tricholoma shimeji</name>
    <dbReference type="NCBI Taxonomy" id="47721"/>
    <lineage>
        <taxon>Eukaryota</taxon>
        <taxon>Fungi</taxon>
        <taxon>Dikarya</taxon>
        <taxon>Basidiomycota</taxon>
        <taxon>Agaricomycotina</taxon>
        <taxon>Agaricomycetes</taxon>
        <taxon>Agaricomycetidae</taxon>
        <taxon>Agaricales</taxon>
        <taxon>Tricholomatineae</taxon>
        <taxon>Lyophyllaceae</taxon>
        <taxon>Lyophyllum</taxon>
    </lineage>
</organism>
<dbReference type="Pfam" id="PF23410">
    <property type="entry name" value="Beta-prop_VPS8"/>
    <property type="match status" value="1"/>
</dbReference>
<dbReference type="Proteomes" id="UP001063166">
    <property type="component" value="Unassembled WGS sequence"/>
</dbReference>
<feature type="region of interest" description="Disordered" evidence="2">
    <location>
        <begin position="1"/>
        <end position="73"/>
    </location>
</feature>
<feature type="compositionally biased region" description="Acidic residues" evidence="2">
    <location>
        <begin position="50"/>
        <end position="71"/>
    </location>
</feature>
<dbReference type="InterPro" id="IPR025941">
    <property type="entry name" value="Vps8_central_dom"/>
</dbReference>
<name>A0A9P3PLF0_LYOSH</name>
<feature type="domain" description="Vacuolar protein sorting-associated protein 8 central" evidence="3">
    <location>
        <begin position="823"/>
        <end position="1036"/>
    </location>
</feature>
<comment type="caution">
    <text evidence="5">The sequence shown here is derived from an EMBL/GenBank/DDBJ whole genome shotgun (WGS) entry which is preliminary data.</text>
</comment>
<dbReference type="SUPFAM" id="SSF50978">
    <property type="entry name" value="WD40 repeat-like"/>
    <property type="match status" value="1"/>
</dbReference>
<dbReference type="GO" id="GO:0030897">
    <property type="term" value="C:HOPS complex"/>
    <property type="evidence" value="ECO:0007669"/>
    <property type="project" value="TreeGrafter"/>
</dbReference>
<evidence type="ECO:0000313" key="5">
    <source>
        <dbReference type="EMBL" id="GLB37457.1"/>
    </source>
</evidence>
<feature type="compositionally biased region" description="Basic and acidic residues" evidence="2">
    <location>
        <begin position="23"/>
        <end position="49"/>
    </location>
</feature>
<evidence type="ECO:0000256" key="1">
    <source>
        <dbReference type="ARBA" id="ARBA00009422"/>
    </source>
</evidence>
<sequence>MSPESTNSGLLEDEDGASTMREPPPDFSDHTSDSNDEEHGGDYSTRMEELFDDDGDGTETHEDDDEEDDEGGFLYTGVDAVNVATGYRDQLRDVLGTELTDEEMDAHEVERSLVLDENNRDMSSNDDAHLREDILSDNAPSISESSLGIITPLRVGSPAPNGTAIPARPFLHPNVSRLRSYTPHASWSTSNGSGGSGLTSNSHHPDGMSPSPSHFSFLSRTSSRSNLNANSTDDNQIATVAPTSHSERDVFKWTELRNISAHIYNTLSQKLSSVLGAPFLGNPTVLAANGLICVGTDQGKICVYDFKQNLKCICGGEASAKAVGSVTALALSHDHTYVASGHATGHIQLFDLKNPKTPARFVPPTTLAAVASGRKEGHIQGSRIVSVGFIAGRHTAIVSSDDCGLAFAHSLGKILFVEAPDILRILGQYQTDTQPISSHADNTSGFASNTSLPHRRKSRYTILETIPLPLGTSPHATDQYNIIAMLTPTKLVVVGLKPTPRTWFKCPREVDEGGPSRSKSKTRGTLAWYPSVLLSSAKLHDEKDRAIAGQEKSSPTTPLLVYTWGKALRLIRVDESRSKEITRNPQTGKELEIEIGRIVYEHVARWSAEDDILAVQWLNVNQIAVLTAETLQVYDIHAAKVIESVHFDGLSLASPSLSLTTDGTRSYPDSVSDVAHSLRAYKGKIFILGRNNLRVGTLLTWADRILSFVQEGDFLSAIDLTRSYYVGEAPGNRNGLPDDPALRKEIIGRKLRDLMVASARYAFSEDRMTDGTHVTVDGRGVDRTSLFEDLVAVSCRASIALEDFDFLFEELFQQYDDSAISAIYLRQLEPFILNNDIRYVPPRITQRLVALHEEDRRPDHVERIIWHIDPACLDINQAIHLCQRYHLYDALIYVYTRALRDCVAPVVELLGLIRKVQQYRRSRMDAAARGSTPENEATVEPMILNAYKIYPYLSNILSGLSYPSEEPLADDEALRAKKEVYTFLFFGRSSVWPPGEGGKLVLTADEEGGLEPTYPYVRQLLRFDSESFLHSLDIAFEDPFLNVESQGASRLVIVRILLEILACGDLPLGDATFVNIFIARNVPKYPQFLQVPPSALHSILISLAVDPDPGTREDRQLAAEYLLSAYNPHESERIVELFHSAGFYRILRSWHRHERRWELLLSAYLEDPDLRPSDIFKSVEEVVTISTRLNKGSTSPEVLATLTSALPRLLDTSLTSTAVLIDKYVPALHEEAVQHLSDDTQRFLYLRRLIGPPESDDDEDQLNSIRTGPSMNLSEHLRQLYIILQCRFHPEHLVEALKYLPRELVDWEHVLTTCETNEVYQAAIWATNWRGDALEALRKAETYQKRVTLKLVEALVEPEATSQRKTVMRRNLDSLMAIGGMGVDICLEHSRGSAEKLSLEDIWFSLLSSQINTVQTLSLSRPGSGTTHAPPSDRDNIINTLRSLVRRTFASLVSVTSTQAVSFPRLFKRLVNSAPPSMHSQYTEFRTILTSMLESYRSEGDMLVITKHLADRDLFETMVELARERDRGWSSSVTTPCVYCRKPLRSLGTDSISISKIVISRTGIVYHNSCLPLGS</sequence>
<feature type="region of interest" description="Disordered" evidence="2">
    <location>
        <begin position="182"/>
        <end position="237"/>
    </location>
</feature>
<dbReference type="OrthoDB" id="289913at2759"/>
<dbReference type="InterPro" id="IPR015943">
    <property type="entry name" value="WD40/YVTN_repeat-like_dom_sf"/>
</dbReference>
<dbReference type="InterPro" id="IPR036322">
    <property type="entry name" value="WD40_repeat_dom_sf"/>
</dbReference>
<dbReference type="PANTHER" id="PTHR12616">
    <property type="entry name" value="VACUOLAR PROTEIN SORTING VPS41"/>
    <property type="match status" value="1"/>
</dbReference>
<dbReference type="PANTHER" id="PTHR12616:SF8">
    <property type="entry name" value="VACUOLAR PROTEIN SORTING-ASSOCIATED PROTEIN 8 HOMOLOG"/>
    <property type="match status" value="1"/>
</dbReference>
<dbReference type="Gene3D" id="2.130.10.10">
    <property type="entry name" value="YVTN repeat-like/Quinoprotein amine dehydrogenase"/>
    <property type="match status" value="1"/>
</dbReference>
<reference evidence="5" key="1">
    <citation type="submission" date="2022-07" db="EMBL/GenBank/DDBJ databases">
        <title>The genome of Lyophyllum shimeji provides insight into the initial evolution of ectomycorrhizal fungal genome.</title>
        <authorList>
            <person name="Kobayashi Y."/>
            <person name="Shibata T."/>
            <person name="Hirakawa H."/>
            <person name="Shigenobu S."/>
            <person name="Nishiyama T."/>
            <person name="Yamada A."/>
            <person name="Hasebe M."/>
            <person name="Kawaguchi M."/>
        </authorList>
    </citation>
    <scope>NUCLEOTIDE SEQUENCE</scope>
    <source>
        <strain evidence="5">AT787</strain>
    </source>
</reference>
<keyword evidence="6" id="KW-1185">Reference proteome</keyword>
<dbReference type="Pfam" id="PF12816">
    <property type="entry name" value="TPR_Vps8"/>
    <property type="match status" value="1"/>
</dbReference>
<evidence type="ECO:0000256" key="2">
    <source>
        <dbReference type="SAM" id="MobiDB-lite"/>
    </source>
</evidence>
<dbReference type="EMBL" id="BRPK01000004">
    <property type="protein sequence ID" value="GLB37457.1"/>
    <property type="molecule type" value="Genomic_DNA"/>
</dbReference>
<dbReference type="InterPro" id="IPR045111">
    <property type="entry name" value="Vps41/Vps8"/>
</dbReference>
<feature type="compositionally biased region" description="Polar residues" evidence="2">
    <location>
        <begin position="210"/>
        <end position="237"/>
    </location>
</feature>
<dbReference type="GO" id="GO:0034058">
    <property type="term" value="P:endosomal vesicle fusion"/>
    <property type="evidence" value="ECO:0007669"/>
    <property type="project" value="TreeGrafter"/>
</dbReference>
<dbReference type="GO" id="GO:0005770">
    <property type="term" value="C:late endosome"/>
    <property type="evidence" value="ECO:0007669"/>
    <property type="project" value="TreeGrafter"/>
</dbReference>